<dbReference type="EMBL" id="JANZQH010000005">
    <property type="protein sequence ID" value="MCT2408372.1"/>
    <property type="molecule type" value="Genomic_DNA"/>
</dbReference>
<sequence>MMKIRILFLLLAIFSSQIIYAQMTVLEDYPKDQYFYEGGAVDFYKEMHEYLINNKLKECGEKEIYQPRIIITKEAGVKLVKDNDTANIAKNKCAYNLSKEVIKNLKHWNPAEVKGNKMGAVTEFVFYPKDLMSNYKQGYNADAFIQSAQYPDGLKKFKSDFHDNFMSLFADYHINGEINLEIYVSGEGHITNPRIYPEVDNKNFNISFLRTLSRLKKTWKPAFYSNIPIKQKLVFPMKFSVEFGER</sequence>
<feature type="chain" id="PRO_5045956767" description="TonB C-terminal domain-containing protein" evidence="1">
    <location>
        <begin position="22"/>
        <end position="246"/>
    </location>
</feature>
<name>A0ABT2II90_9FLAO</name>
<evidence type="ECO:0000256" key="1">
    <source>
        <dbReference type="SAM" id="SignalP"/>
    </source>
</evidence>
<proteinExistence type="predicted"/>
<accession>A0ABT2II90</accession>
<evidence type="ECO:0000313" key="3">
    <source>
        <dbReference type="Proteomes" id="UP001142057"/>
    </source>
</evidence>
<reference evidence="2" key="1">
    <citation type="submission" date="2022-08" db="EMBL/GenBank/DDBJ databases">
        <title>Chryseobacterium antibioticum,isolated from the rhizosphere soil of Pyrola in Tibet.</title>
        <authorList>
            <person name="Kan Y."/>
        </authorList>
    </citation>
    <scope>NUCLEOTIDE SEQUENCE</scope>
    <source>
        <strain evidence="2">Pc2-12</strain>
    </source>
</reference>
<comment type="caution">
    <text evidence="2">The sequence shown here is derived from an EMBL/GenBank/DDBJ whole genome shotgun (WGS) entry which is preliminary data.</text>
</comment>
<keyword evidence="3" id="KW-1185">Reference proteome</keyword>
<gene>
    <name evidence="2" type="ORF">NZD88_12545</name>
</gene>
<organism evidence="2 3">
    <name type="scientific">Chryseobacterium pyrolae</name>
    <dbReference type="NCBI Taxonomy" id="2987481"/>
    <lineage>
        <taxon>Bacteria</taxon>
        <taxon>Pseudomonadati</taxon>
        <taxon>Bacteroidota</taxon>
        <taxon>Flavobacteriia</taxon>
        <taxon>Flavobacteriales</taxon>
        <taxon>Weeksellaceae</taxon>
        <taxon>Chryseobacterium group</taxon>
        <taxon>Chryseobacterium</taxon>
    </lineage>
</organism>
<dbReference type="SUPFAM" id="SSF74653">
    <property type="entry name" value="TolA/TonB C-terminal domain"/>
    <property type="match status" value="1"/>
</dbReference>
<dbReference type="Proteomes" id="UP001142057">
    <property type="component" value="Unassembled WGS sequence"/>
</dbReference>
<keyword evidence="1" id="KW-0732">Signal</keyword>
<evidence type="ECO:0008006" key="4">
    <source>
        <dbReference type="Google" id="ProtNLM"/>
    </source>
</evidence>
<evidence type="ECO:0000313" key="2">
    <source>
        <dbReference type="EMBL" id="MCT2408372.1"/>
    </source>
</evidence>
<dbReference type="RefSeq" id="WP_259829567.1">
    <property type="nucleotide sequence ID" value="NZ_JANZQH010000005.1"/>
</dbReference>
<protein>
    <recommendedName>
        <fullName evidence="4">TonB C-terminal domain-containing protein</fullName>
    </recommendedName>
</protein>
<feature type="signal peptide" evidence="1">
    <location>
        <begin position="1"/>
        <end position="21"/>
    </location>
</feature>